<dbReference type="InterPro" id="IPR008979">
    <property type="entry name" value="Galactose-bd-like_sf"/>
</dbReference>
<dbReference type="InterPro" id="IPR011009">
    <property type="entry name" value="Kinase-like_dom_sf"/>
</dbReference>
<dbReference type="CDD" id="cd00180">
    <property type="entry name" value="PKc"/>
    <property type="match status" value="1"/>
</dbReference>
<keyword evidence="1" id="KW-0808">Transferase</keyword>
<organism evidence="13 14">
    <name type="scientific">Tritrichomonas musculus</name>
    <dbReference type="NCBI Taxonomy" id="1915356"/>
    <lineage>
        <taxon>Eukaryota</taxon>
        <taxon>Metamonada</taxon>
        <taxon>Parabasalia</taxon>
        <taxon>Tritrichomonadida</taxon>
        <taxon>Tritrichomonadidae</taxon>
        <taxon>Tritrichomonas</taxon>
    </lineage>
</organism>
<feature type="coiled-coil region" evidence="11">
    <location>
        <begin position="198"/>
        <end position="239"/>
    </location>
</feature>
<dbReference type="PROSITE" id="PS50011">
    <property type="entry name" value="PROTEIN_KINASE_DOM"/>
    <property type="match status" value="1"/>
</dbReference>
<keyword evidence="3" id="KW-0418">Kinase</keyword>
<evidence type="ECO:0000256" key="7">
    <source>
        <dbReference type="ARBA" id="ARBA00038999"/>
    </source>
</evidence>
<evidence type="ECO:0000256" key="10">
    <source>
        <dbReference type="ARBA" id="ARBA00051693"/>
    </source>
</evidence>
<dbReference type="SUPFAM" id="SSF56112">
    <property type="entry name" value="Protein kinase-like (PK-like)"/>
    <property type="match status" value="1"/>
</dbReference>
<reference evidence="13 14" key="1">
    <citation type="submission" date="2024-04" db="EMBL/GenBank/DDBJ databases">
        <title>Tritrichomonas musculus Genome.</title>
        <authorList>
            <person name="Alves-Ferreira E."/>
            <person name="Grigg M."/>
            <person name="Lorenzi H."/>
            <person name="Galac M."/>
        </authorList>
    </citation>
    <scope>NUCLEOTIDE SEQUENCE [LARGE SCALE GENOMIC DNA]</scope>
    <source>
        <strain evidence="13 14">EAF2021</strain>
    </source>
</reference>
<keyword evidence="14" id="KW-1185">Reference proteome</keyword>
<feature type="domain" description="Protein kinase" evidence="12">
    <location>
        <begin position="24"/>
        <end position="305"/>
    </location>
</feature>
<evidence type="ECO:0000256" key="4">
    <source>
        <dbReference type="ARBA" id="ARBA00022840"/>
    </source>
</evidence>
<protein>
    <recommendedName>
        <fullName evidence="7">mitogen-activated protein kinase kinase</fullName>
        <ecNumber evidence="7">2.7.12.2</ecNumber>
    </recommendedName>
</protein>
<evidence type="ECO:0000256" key="9">
    <source>
        <dbReference type="ARBA" id="ARBA00049299"/>
    </source>
</evidence>
<dbReference type="Proteomes" id="UP001470230">
    <property type="component" value="Unassembled WGS sequence"/>
</dbReference>
<gene>
    <name evidence="13" type="ORF">M9Y10_023909</name>
</gene>
<evidence type="ECO:0000256" key="11">
    <source>
        <dbReference type="SAM" id="Coils"/>
    </source>
</evidence>
<evidence type="ECO:0000256" key="1">
    <source>
        <dbReference type="ARBA" id="ARBA00022679"/>
    </source>
</evidence>
<evidence type="ECO:0000256" key="5">
    <source>
        <dbReference type="ARBA" id="ARBA00023170"/>
    </source>
</evidence>
<keyword evidence="2" id="KW-0547">Nucleotide-binding</keyword>
<comment type="catalytic activity">
    <reaction evidence="10">
        <text>L-tyrosyl-[protein] + ATP = O-phospho-L-tyrosyl-[protein] + ADP + H(+)</text>
        <dbReference type="Rhea" id="RHEA:10596"/>
        <dbReference type="Rhea" id="RHEA-COMP:10136"/>
        <dbReference type="Rhea" id="RHEA-COMP:20101"/>
        <dbReference type="ChEBI" id="CHEBI:15378"/>
        <dbReference type="ChEBI" id="CHEBI:30616"/>
        <dbReference type="ChEBI" id="CHEBI:46858"/>
        <dbReference type="ChEBI" id="CHEBI:61978"/>
        <dbReference type="ChEBI" id="CHEBI:456216"/>
        <dbReference type="EC" id="2.7.12.2"/>
    </reaction>
</comment>
<dbReference type="Gene3D" id="1.10.510.10">
    <property type="entry name" value="Transferase(Phosphotransferase) domain 1"/>
    <property type="match status" value="1"/>
</dbReference>
<keyword evidence="11" id="KW-0175">Coiled coil</keyword>
<evidence type="ECO:0000256" key="8">
    <source>
        <dbReference type="ARBA" id="ARBA00049014"/>
    </source>
</evidence>
<dbReference type="SMART" id="SM00220">
    <property type="entry name" value="S_TKc"/>
    <property type="match status" value="1"/>
</dbReference>
<comment type="catalytic activity">
    <reaction evidence="9">
        <text>L-threonyl-[protein] + ATP = O-phospho-L-threonyl-[protein] + ADP + H(+)</text>
        <dbReference type="Rhea" id="RHEA:46608"/>
        <dbReference type="Rhea" id="RHEA-COMP:11060"/>
        <dbReference type="Rhea" id="RHEA-COMP:11605"/>
        <dbReference type="ChEBI" id="CHEBI:15378"/>
        <dbReference type="ChEBI" id="CHEBI:30013"/>
        <dbReference type="ChEBI" id="CHEBI:30616"/>
        <dbReference type="ChEBI" id="CHEBI:61977"/>
        <dbReference type="ChEBI" id="CHEBI:456216"/>
        <dbReference type="EC" id="2.7.12.2"/>
    </reaction>
</comment>
<dbReference type="SUPFAM" id="SSF49785">
    <property type="entry name" value="Galactose-binding domain-like"/>
    <property type="match status" value="1"/>
</dbReference>
<accession>A0ABR2KZL2</accession>
<comment type="catalytic activity">
    <reaction evidence="8">
        <text>L-seryl-[protein] + ATP = O-phospho-L-seryl-[protein] + ADP + H(+)</text>
        <dbReference type="Rhea" id="RHEA:17989"/>
        <dbReference type="Rhea" id="RHEA-COMP:9863"/>
        <dbReference type="Rhea" id="RHEA-COMP:11604"/>
        <dbReference type="ChEBI" id="CHEBI:15378"/>
        <dbReference type="ChEBI" id="CHEBI:29999"/>
        <dbReference type="ChEBI" id="CHEBI:30616"/>
        <dbReference type="ChEBI" id="CHEBI:83421"/>
        <dbReference type="ChEBI" id="CHEBI:456216"/>
        <dbReference type="EC" id="2.7.12.2"/>
    </reaction>
</comment>
<keyword evidence="5" id="KW-0675">Receptor</keyword>
<proteinExistence type="inferred from homology"/>
<dbReference type="EC" id="2.7.12.2" evidence="7"/>
<evidence type="ECO:0000313" key="13">
    <source>
        <dbReference type="EMBL" id="KAK8895445.1"/>
    </source>
</evidence>
<dbReference type="PANTHER" id="PTHR48013">
    <property type="entry name" value="DUAL SPECIFICITY MITOGEN-ACTIVATED PROTEIN KINASE KINASE 5-RELATED"/>
    <property type="match status" value="1"/>
</dbReference>
<evidence type="ECO:0000256" key="3">
    <source>
        <dbReference type="ARBA" id="ARBA00022777"/>
    </source>
</evidence>
<dbReference type="PROSITE" id="PS00108">
    <property type="entry name" value="PROTEIN_KINASE_ST"/>
    <property type="match status" value="1"/>
</dbReference>
<evidence type="ECO:0000313" key="14">
    <source>
        <dbReference type="Proteomes" id="UP001470230"/>
    </source>
</evidence>
<sequence length="568" mass="65062">MFSIRKASGSKKHTEDYLINLDDYEIVLDINQGGFGAINLVRNKKTGEKFAAKTNLIQNKSQNKLFISREVRILIQVQHPTIIQFRGFSYEDFHGNKNITILMDYMKEGSLANLIDKELKSLCPSNFDNTKRQIILAGIARGMMLLHNKHIIHRDLKPENILLDSDFRPRITDFGLEEGVNMKYCLEDVDTGELLDYVDEIKGETKAANREIEELRSEIKELKSIIKEQAAKISSLETKLGKGRTVDKAVTSQILSLQQSFGRFFRIDVSKEGPGILSQLKEQQKTPFDRLFIASQSSNDLHNLLVPHIDSDFCTTRSNFFIEFELETAVMISGVKVFSYKMEFPKSFDISVDGRTVISVTEAKELNGKHKKMKVSFAPVQGRKVRFTQTGPNWDKNTIFLHIKGIEILSTEPRYSKGVFATLVNESENDDPHKCPVIISATNFDFNSFHSLNSSCNICTYPNENSWFQVELTQGAAILNGFRLKRCGDKLKNYKLICTDDSSKPESSWTTLIEIDEKTENEHEVLDIYEFPQPSPPTRFVRLVQTGQNWNNELFLQFYHFDLFGTYF</sequence>
<dbReference type="InterPro" id="IPR000719">
    <property type="entry name" value="Prot_kinase_dom"/>
</dbReference>
<dbReference type="InterPro" id="IPR008271">
    <property type="entry name" value="Ser/Thr_kinase_AS"/>
</dbReference>
<name>A0ABR2KZL2_9EUKA</name>
<comment type="caution">
    <text evidence="13">The sequence shown here is derived from an EMBL/GenBank/DDBJ whole genome shotgun (WGS) entry which is preliminary data.</text>
</comment>
<evidence type="ECO:0000256" key="2">
    <source>
        <dbReference type="ARBA" id="ARBA00022741"/>
    </source>
</evidence>
<dbReference type="PANTHER" id="PTHR48013:SF9">
    <property type="entry name" value="DUAL SPECIFICITY MITOGEN-ACTIVATED PROTEIN KINASE KINASE 5"/>
    <property type="match status" value="1"/>
</dbReference>
<evidence type="ECO:0000259" key="12">
    <source>
        <dbReference type="PROSITE" id="PS50011"/>
    </source>
</evidence>
<evidence type="ECO:0000256" key="6">
    <source>
        <dbReference type="ARBA" id="ARBA00038035"/>
    </source>
</evidence>
<comment type="similarity">
    <text evidence="6">Belongs to the protein kinase superfamily. STE Ser/Thr protein kinase family. MAP kinase kinase subfamily.</text>
</comment>
<dbReference type="Gene3D" id="2.60.120.260">
    <property type="entry name" value="Galactose-binding domain-like"/>
    <property type="match status" value="2"/>
</dbReference>
<dbReference type="Pfam" id="PF00069">
    <property type="entry name" value="Pkinase"/>
    <property type="match status" value="1"/>
</dbReference>
<keyword evidence="4" id="KW-0067">ATP-binding</keyword>
<dbReference type="EMBL" id="JAPFFF010000003">
    <property type="protein sequence ID" value="KAK8895445.1"/>
    <property type="molecule type" value="Genomic_DNA"/>
</dbReference>